<dbReference type="RefSeq" id="WP_142897355.1">
    <property type="nucleotide sequence ID" value="NZ_ML660056.1"/>
</dbReference>
<name>A0A545TPN2_9PROT</name>
<dbReference type="InterPro" id="IPR003835">
    <property type="entry name" value="Glyco_trans_19"/>
</dbReference>
<feature type="compositionally biased region" description="Low complexity" evidence="12">
    <location>
        <begin position="209"/>
        <end position="221"/>
    </location>
</feature>
<evidence type="ECO:0000256" key="8">
    <source>
        <dbReference type="ARBA" id="ARBA00022679"/>
    </source>
</evidence>
<comment type="caution">
    <text evidence="13">The sequence shown here is derived from an EMBL/GenBank/DDBJ whole genome shotgun (WGS) entry which is preliminary data.</text>
</comment>
<dbReference type="GO" id="GO:0009245">
    <property type="term" value="P:lipid A biosynthetic process"/>
    <property type="evidence" value="ECO:0007669"/>
    <property type="project" value="UniProtKB-UniRule"/>
</dbReference>
<dbReference type="PANTHER" id="PTHR30372">
    <property type="entry name" value="LIPID-A-DISACCHARIDE SYNTHASE"/>
    <property type="match status" value="1"/>
</dbReference>
<feature type="region of interest" description="Disordered" evidence="12">
    <location>
        <begin position="1"/>
        <end position="24"/>
    </location>
</feature>
<evidence type="ECO:0000313" key="14">
    <source>
        <dbReference type="Proteomes" id="UP000315252"/>
    </source>
</evidence>
<dbReference type="AlphaFoldDB" id="A0A545TPN2"/>
<evidence type="ECO:0000256" key="10">
    <source>
        <dbReference type="ARBA" id="ARBA00048975"/>
    </source>
</evidence>
<evidence type="ECO:0000256" key="4">
    <source>
        <dbReference type="ARBA" id="ARBA00020902"/>
    </source>
</evidence>
<dbReference type="EC" id="2.4.1.182" evidence="3 11"/>
<keyword evidence="9 11" id="KW-0443">Lipid metabolism</keyword>
<comment type="pathway">
    <text evidence="11">Bacterial outer membrane biogenesis; LPS lipid A biosynthesis.</text>
</comment>
<dbReference type="GO" id="GO:0016020">
    <property type="term" value="C:membrane"/>
    <property type="evidence" value="ECO:0007669"/>
    <property type="project" value="GOC"/>
</dbReference>
<gene>
    <name evidence="11" type="primary">lpxB</name>
    <name evidence="13" type="ORF">FKG95_15810</name>
</gene>
<comment type="catalytic activity">
    <reaction evidence="10 11">
        <text>a lipid X + a UDP-2-N,3-O-bis[(3R)-3-hydroxyacyl]-alpha-D-glucosamine = a lipid A disaccharide + UDP + H(+)</text>
        <dbReference type="Rhea" id="RHEA:67828"/>
        <dbReference type="ChEBI" id="CHEBI:15378"/>
        <dbReference type="ChEBI" id="CHEBI:58223"/>
        <dbReference type="ChEBI" id="CHEBI:137748"/>
        <dbReference type="ChEBI" id="CHEBI:176338"/>
        <dbReference type="ChEBI" id="CHEBI:176343"/>
        <dbReference type="EC" id="2.4.1.182"/>
    </reaction>
</comment>
<evidence type="ECO:0000256" key="7">
    <source>
        <dbReference type="ARBA" id="ARBA00022676"/>
    </source>
</evidence>
<accession>A0A545TPN2</accession>
<dbReference type="HAMAP" id="MF_00392">
    <property type="entry name" value="LpxB"/>
    <property type="match status" value="1"/>
</dbReference>
<dbReference type="GO" id="GO:0005543">
    <property type="term" value="F:phospholipid binding"/>
    <property type="evidence" value="ECO:0007669"/>
    <property type="project" value="TreeGrafter"/>
</dbReference>
<keyword evidence="6 11" id="KW-0441">Lipid A biosynthesis</keyword>
<organism evidence="13 14">
    <name type="scientific">Denitrobaculum tricleocarpae</name>
    <dbReference type="NCBI Taxonomy" id="2591009"/>
    <lineage>
        <taxon>Bacteria</taxon>
        <taxon>Pseudomonadati</taxon>
        <taxon>Pseudomonadota</taxon>
        <taxon>Alphaproteobacteria</taxon>
        <taxon>Rhodospirillales</taxon>
        <taxon>Rhodospirillaceae</taxon>
        <taxon>Denitrobaculum</taxon>
    </lineage>
</organism>
<comment type="function">
    <text evidence="1 11">Condensation of UDP-2,3-diacylglucosamine and 2,3-diacylglucosamine-1-phosphate to form lipid A disaccharide, a precursor of lipid A, a phosphorylated glycolipid that anchors the lipopolysaccharide to the outer membrane of the cell.</text>
</comment>
<reference evidence="13 14" key="1">
    <citation type="submission" date="2019-06" db="EMBL/GenBank/DDBJ databases">
        <title>Whole genome sequence for Rhodospirillaceae sp. R148.</title>
        <authorList>
            <person name="Wang G."/>
        </authorList>
    </citation>
    <scope>NUCLEOTIDE SEQUENCE [LARGE SCALE GENOMIC DNA]</scope>
    <source>
        <strain evidence="13 14">R148</strain>
    </source>
</reference>
<evidence type="ECO:0000256" key="3">
    <source>
        <dbReference type="ARBA" id="ARBA00012687"/>
    </source>
</evidence>
<comment type="similarity">
    <text evidence="2 11">Belongs to the LpxB family.</text>
</comment>
<protein>
    <recommendedName>
        <fullName evidence="4 11">Lipid-A-disaccharide synthase</fullName>
        <ecNumber evidence="3 11">2.4.1.182</ecNumber>
    </recommendedName>
</protein>
<evidence type="ECO:0000256" key="9">
    <source>
        <dbReference type="ARBA" id="ARBA00023098"/>
    </source>
</evidence>
<dbReference type="OrthoDB" id="9801642at2"/>
<keyword evidence="8 11" id="KW-0808">Transferase</keyword>
<dbReference type="GO" id="GO:0008915">
    <property type="term" value="F:lipid-A-disaccharide synthase activity"/>
    <property type="evidence" value="ECO:0007669"/>
    <property type="project" value="UniProtKB-UniRule"/>
</dbReference>
<evidence type="ECO:0000256" key="1">
    <source>
        <dbReference type="ARBA" id="ARBA00002056"/>
    </source>
</evidence>
<evidence type="ECO:0000256" key="2">
    <source>
        <dbReference type="ARBA" id="ARBA00007868"/>
    </source>
</evidence>
<dbReference type="Pfam" id="PF02684">
    <property type="entry name" value="LpxB"/>
    <property type="match status" value="2"/>
</dbReference>
<evidence type="ECO:0000256" key="5">
    <source>
        <dbReference type="ARBA" id="ARBA00022516"/>
    </source>
</evidence>
<dbReference type="EMBL" id="VHSH01000005">
    <property type="protein sequence ID" value="TQV79131.1"/>
    <property type="molecule type" value="Genomic_DNA"/>
</dbReference>
<keyword evidence="5 11" id="KW-0444">Lipid biosynthesis</keyword>
<evidence type="ECO:0000256" key="12">
    <source>
        <dbReference type="SAM" id="MobiDB-lite"/>
    </source>
</evidence>
<dbReference type="UniPathway" id="UPA00973"/>
<keyword evidence="14" id="KW-1185">Reference proteome</keyword>
<proteinExistence type="inferred from homology"/>
<sequence>MTPARQSASEADAGPGAVSLNGTGVPETAEEGPLIFLIAGEPSGDLLGARLMTALEELTGGKVRFAGVGGPGMAAHGLKTLFPISELAIMGIFETVPHLFSIYRRIKQTRAEILRQRPAALVTIDAPSFTLQVAKGLRGQGIPLIHYVAPQVWAWKAWRAKELAQYLDLLLVLLPFEPPYFEKYGLNTKFVGHPAVEGRAEGRAEGEEPASASNPSANSLAGRDERNRDFRERHGIAEQARLICVLPGSRKGEVSRLCKVFGEGLERMSGEIPNLHAVVPTVANVADFVRAETGKWPVPATVIEGADEKHDAFEACEAALAASGTIAVELAVAGLPTVIGYRVNPLTAWLASHILKIKFVSLPNLLLGRLVVPELLQHYMTPETIVSKLSPLMAEGAARQKQLGDFTEVVKLLTPHEERPSMVAARQILSQIEHTPATDR</sequence>
<dbReference type="Proteomes" id="UP000315252">
    <property type="component" value="Unassembled WGS sequence"/>
</dbReference>
<dbReference type="PANTHER" id="PTHR30372:SF4">
    <property type="entry name" value="LIPID-A-DISACCHARIDE SYNTHASE, MITOCHONDRIAL-RELATED"/>
    <property type="match status" value="1"/>
</dbReference>
<evidence type="ECO:0000256" key="6">
    <source>
        <dbReference type="ARBA" id="ARBA00022556"/>
    </source>
</evidence>
<feature type="region of interest" description="Disordered" evidence="12">
    <location>
        <begin position="199"/>
        <end position="224"/>
    </location>
</feature>
<evidence type="ECO:0000256" key="11">
    <source>
        <dbReference type="HAMAP-Rule" id="MF_00392"/>
    </source>
</evidence>
<evidence type="ECO:0000313" key="13">
    <source>
        <dbReference type="EMBL" id="TQV79131.1"/>
    </source>
</evidence>
<keyword evidence="7 11" id="KW-0328">Glycosyltransferase</keyword>
<dbReference type="SUPFAM" id="SSF53756">
    <property type="entry name" value="UDP-Glycosyltransferase/glycogen phosphorylase"/>
    <property type="match status" value="1"/>
</dbReference>